<accession>A0ABR2U8Y6</accession>
<evidence type="ECO:0000313" key="2">
    <source>
        <dbReference type="Proteomes" id="UP001396334"/>
    </source>
</evidence>
<protein>
    <submittedName>
        <fullName evidence="1">Uncharacterized protein</fullName>
    </submittedName>
</protein>
<comment type="caution">
    <text evidence="1">The sequence shown here is derived from an EMBL/GenBank/DDBJ whole genome shotgun (WGS) entry which is preliminary data.</text>
</comment>
<sequence length="110" mass="12318">MIASNVELSNPQILNEEACQELILANPLLTYVAQIVIHYGMEMQLKGNEPTEFVLDTPEHGVMRKALDYFRGGSTAYQKQVVVDSGILCKGDVEFRQAQAFLLRFVRVGT</sequence>
<name>A0ABR2U8Y6_9ROSI</name>
<keyword evidence="2" id="KW-1185">Reference proteome</keyword>
<dbReference type="EMBL" id="JBBPBN010000001">
    <property type="protein sequence ID" value="KAK9045907.1"/>
    <property type="molecule type" value="Genomic_DNA"/>
</dbReference>
<reference evidence="1 2" key="1">
    <citation type="journal article" date="2024" name="G3 (Bethesda)">
        <title>Genome assembly of Hibiscus sabdariffa L. provides insights into metabolisms of medicinal natural products.</title>
        <authorList>
            <person name="Kim T."/>
        </authorList>
    </citation>
    <scope>NUCLEOTIDE SEQUENCE [LARGE SCALE GENOMIC DNA]</scope>
    <source>
        <strain evidence="1">TK-2024</strain>
        <tissue evidence="1">Old leaves</tissue>
    </source>
</reference>
<organism evidence="1 2">
    <name type="scientific">Hibiscus sabdariffa</name>
    <name type="common">roselle</name>
    <dbReference type="NCBI Taxonomy" id="183260"/>
    <lineage>
        <taxon>Eukaryota</taxon>
        <taxon>Viridiplantae</taxon>
        <taxon>Streptophyta</taxon>
        <taxon>Embryophyta</taxon>
        <taxon>Tracheophyta</taxon>
        <taxon>Spermatophyta</taxon>
        <taxon>Magnoliopsida</taxon>
        <taxon>eudicotyledons</taxon>
        <taxon>Gunneridae</taxon>
        <taxon>Pentapetalae</taxon>
        <taxon>rosids</taxon>
        <taxon>malvids</taxon>
        <taxon>Malvales</taxon>
        <taxon>Malvaceae</taxon>
        <taxon>Malvoideae</taxon>
        <taxon>Hibiscus</taxon>
    </lineage>
</organism>
<dbReference type="Proteomes" id="UP001396334">
    <property type="component" value="Unassembled WGS sequence"/>
</dbReference>
<proteinExistence type="predicted"/>
<evidence type="ECO:0000313" key="1">
    <source>
        <dbReference type="EMBL" id="KAK9045907.1"/>
    </source>
</evidence>
<gene>
    <name evidence="1" type="ORF">V6N11_051810</name>
</gene>